<feature type="domain" description="4'-phosphopantetheinyl transferase N-terminal" evidence="4">
    <location>
        <begin position="51"/>
        <end position="132"/>
    </location>
</feature>
<dbReference type="EMBL" id="BPRA01000025">
    <property type="protein sequence ID" value="GJE57609.1"/>
    <property type="molecule type" value="Genomic_DNA"/>
</dbReference>
<reference evidence="5" key="2">
    <citation type="submission" date="2021-08" db="EMBL/GenBank/DDBJ databases">
        <authorList>
            <person name="Tani A."/>
            <person name="Ola A."/>
            <person name="Ogura Y."/>
            <person name="Katsura K."/>
            <person name="Hayashi T."/>
        </authorList>
    </citation>
    <scope>NUCLEOTIDE SEQUENCE</scope>
    <source>
        <strain evidence="5">DSM 23674</strain>
    </source>
</reference>
<dbReference type="InterPro" id="IPR037143">
    <property type="entry name" value="4-PPantetheinyl_Trfase_dom_sf"/>
</dbReference>
<keyword evidence="6" id="KW-1185">Reference proteome</keyword>
<reference evidence="5" key="1">
    <citation type="journal article" date="2021" name="Front. Microbiol.">
        <title>Comprehensive Comparative Genomics and Phenotyping of Methylobacterium Species.</title>
        <authorList>
            <person name="Alessa O."/>
            <person name="Ogura Y."/>
            <person name="Fujitani Y."/>
            <person name="Takami H."/>
            <person name="Hayashi T."/>
            <person name="Sahin N."/>
            <person name="Tani A."/>
        </authorList>
    </citation>
    <scope>NUCLEOTIDE SEQUENCE</scope>
    <source>
        <strain evidence="5">DSM 23674</strain>
    </source>
</reference>
<evidence type="ECO:0000313" key="6">
    <source>
        <dbReference type="Proteomes" id="UP001055101"/>
    </source>
</evidence>
<proteinExistence type="inferred from homology"/>
<evidence type="ECO:0000256" key="2">
    <source>
        <dbReference type="ARBA" id="ARBA00022679"/>
    </source>
</evidence>
<comment type="caution">
    <text evidence="5">The sequence shown here is derived from an EMBL/GenBank/DDBJ whole genome shotgun (WGS) entry which is preliminary data.</text>
</comment>
<comment type="similarity">
    <text evidence="1">Belongs to the P-Pant transferase superfamily. Gsp/Sfp/HetI/AcpT family.</text>
</comment>
<protein>
    <recommendedName>
        <fullName evidence="7">4'-phosphopantetheinyl transferase superfamily protein</fullName>
    </recommendedName>
</protein>
<dbReference type="InterPro" id="IPR008278">
    <property type="entry name" value="4-PPantetheinyl_Trfase_dom"/>
</dbReference>
<dbReference type="InterPro" id="IPR055066">
    <property type="entry name" value="AASDHPPT_N"/>
</dbReference>
<gene>
    <name evidence="5" type="ORF">EKPJFOCH_4127</name>
</gene>
<dbReference type="Proteomes" id="UP001055101">
    <property type="component" value="Unassembled WGS sequence"/>
</dbReference>
<dbReference type="Pfam" id="PF01648">
    <property type="entry name" value="ACPS"/>
    <property type="match status" value="1"/>
</dbReference>
<evidence type="ECO:0000259" key="4">
    <source>
        <dbReference type="Pfam" id="PF22624"/>
    </source>
</evidence>
<dbReference type="Pfam" id="PF22624">
    <property type="entry name" value="AASDHPPT_N"/>
    <property type="match status" value="1"/>
</dbReference>
<keyword evidence="2" id="KW-0808">Transferase</keyword>
<evidence type="ECO:0000313" key="5">
    <source>
        <dbReference type="EMBL" id="GJE57609.1"/>
    </source>
</evidence>
<dbReference type="InterPro" id="IPR050559">
    <property type="entry name" value="P-Pant_transferase_sf"/>
</dbReference>
<evidence type="ECO:0008006" key="7">
    <source>
        <dbReference type="Google" id="ProtNLM"/>
    </source>
</evidence>
<evidence type="ECO:0000256" key="1">
    <source>
        <dbReference type="ARBA" id="ARBA00010990"/>
    </source>
</evidence>
<feature type="domain" description="4'-phosphopantetheinyl transferase" evidence="3">
    <location>
        <begin position="139"/>
        <end position="244"/>
    </location>
</feature>
<dbReference type="SUPFAM" id="SSF56214">
    <property type="entry name" value="4'-phosphopantetheinyl transferase"/>
    <property type="match status" value="2"/>
</dbReference>
<dbReference type="PANTHER" id="PTHR12215">
    <property type="entry name" value="PHOSPHOPANTETHEINE TRANSFERASE"/>
    <property type="match status" value="1"/>
</dbReference>
<evidence type="ECO:0000259" key="3">
    <source>
        <dbReference type="Pfam" id="PF01648"/>
    </source>
</evidence>
<dbReference type="PANTHER" id="PTHR12215:SF10">
    <property type="entry name" value="L-AMINOADIPATE-SEMIALDEHYDE DEHYDROGENASE-PHOSPHOPANTETHEINYL TRANSFERASE"/>
    <property type="match status" value="1"/>
</dbReference>
<accession>A0ABQ4TRU1</accession>
<organism evidence="5 6">
    <name type="scientific">Methylobacterium thuringiense</name>
    <dbReference type="NCBI Taxonomy" id="1003091"/>
    <lineage>
        <taxon>Bacteria</taxon>
        <taxon>Pseudomonadati</taxon>
        <taxon>Pseudomonadota</taxon>
        <taxon>Alphaproteobacteria</taxon>
        <taxon>Hyphomicrobiales</taxon>
        <taxon>Methylobacteriaceae</taxon>
        <taxon>Methylobacterium</taxon>
    </lineage>
</organism>
<sequence>MVWRRDAARPVAARTGTPAVTDPAWITAAPGPVHDPTVWRIALTLGETERRACLSALSDEERGRAGRFLRQEDHDRYAASHAALRRILAAALVADPAELLFRTDDAGKPELDGPWRGSLAFNLSHSGGICLIGLSPDTRIGVDVELMRPIGDCLSLARSHFTAGEAATLAQLPDEALPAAFYACWTRKEAFVKALGLGLSFPLGRFAVAIPPAPAALLAVDGSAQAARAWSLQHLTPAPGHVGAVAIDAPGRTCILRSLEQGWLTCPM</sequence>
<name>A0ABQ4TRU1_9HYPH</name>
<dbReference type="Gene3D" id="3.90.470.20">
    <property type="entry name" value="4'-phosphopantetheinyl transferase domain"/>
    <property type="match status" value="2"/>
</dbReference>